<organism evidence="1 2">
    <name type="scientific">Trichinella spiralis</name>
    <name type="common">Trichina worm</name>
    <dbReference type="NCBI Taxonomy" id="6334"/>
    <lineage>
        <taxon>Eukaryota</taxon>
        <taxon>Metazoa</taxon>
        <taxon>Ecdysozoa</taxon>
        <taxon>Nematoda</taxon>
        <taxon>Enoplea</taxon>
        <taxon>Dorylaimia</taxon>
        <taxon>Trichinellida</taxon>
        <taxon>Trichinellidae</taxon>
        <taxon>Trichinella</taxon>
    </lineage>
</organism>
<accession>A0A0V1BD67</accession>
<evidence type="ECO:0000313" key="1">
    <source>
        <dbReference type="EMBL" id="KRY34914.1"/>
    </source>
</evidence>
<evidence type="ECO:0000313" key="2">
    <source>
        <dbReference type="Proteomes" id="UP000054776"/>
    </source>
</evidence>
<reference evidence="1 2" key="1">
    <citation type="submission" date="2015-01" db="EMBL/GenBank/DDBJ databases">
        <title>Evolution of Trichinella species and genotypes.</title>
        <authorList>
            <person name="Korhonen P.K."/>
            <person name="Edoardo P."/>
            <person name="Giuseppe L.R."/>
            <person name="Gasser R.B."/>
        </authorList>
    </citation>
    <scope>NUCLEOTIDE SEQUENCE [LARGE SCALE GENOMIC DNA]</scope>
    <source>
        <strain evidence="1">ISS3</strain>
    </source>
</reference>
<comment type="caution">
    <text evidence="1">The sequence shown here is derived from an EMBL/GenBank/DDBJ whole genome shotgun (WGS) entry which is preliminary data.</text>
</comment>
<name>A0A0V1BD67_TRISP</name>
<sequence>MYKCDPILLAPLSKQNNFEFYFEIMNMMQFFKECRVKYRHQSPQCSKISKMIHLIIKASNSAAVPK</sequence>
<proteinExistence type="predicted"/>
<gene>
    <name evidence="1" type="ORF">T01_2079</name>
</gene>
<dbReference type="InParanoid" id="A0A0V1BD67"/>
<dbReference type="AlphaFoldDB" id="A0A0V1BD67"/>
<protein>
    <submittedName>
        <fullName evidence="1">Uncharacterized protein</fullName>
    </submittedName>
</protein>
<keyword evidence="2" id="KW-1185">Reference proteome</keyword>
<dbReference type="EMBL" id="JYDH01000060">
    <property type="protein sequence ID" value="KRY34914.1"/>
    <property type="molecule type" value="Genomic_DNA"/>
</dbReference>
<dbReference type="Proteomes" id="UP000054776">
    <property type="component" value="Unassembled WGS sequence"/>
</dbReference>